<organism evidence="3 4">
    <name type="scientific">Coprinopsis cinerea (strain Okayama-7 / 130 / ATCC MYA-4618 / FGSC 9003)</name>
    <name type="common">Inky cap fungus</name>
    <name type="synonym">Hormographiella aspergillata</name>
    <dbReference type="NCBI Taxonomy" id="240176"/>
    <lineage>
        <taxon>Eukaryota</taxon>
        <taxon>Fungi</taxon>
        <taxon>Dikarya</taxon>
        <taxon>Basidiomycota</taxon>
        <taxon>Agaricomycotina</taxon>
        <taxon>Agaricomycetes</taxon>
        <taxon>Agaricomycetidae</taxon>
        <taxon>Agaricales</taxon>
        <taxon>Agaricineae</taxon>
        <taxon>Psathyrellaceae</taxon>
        <taxon>Coprinopsis</taxon>
    </lineage>
</organism>
<dbReference type="Gene3D" id="1.10.287.1490">
    <property type="match status" value="1"/>
</dbReference>
<dbReference type="KEGG" id="cci:CC1G_02073"/>
<keyword evidence="4" id="KW-1185">Reference proteome</keyword>
<feature type="coiled-coil region" evidence="1">
    <location>
        <begin position="546"/>
        <end position="581"/>
    </location>
</feature>
<evidence type="ECO:0000313" key="4">
    <source>
        <dbReference type="Proteomes" id="UP000001861"/>
    </source>
</evidence>
<comment type="caution">
    <text evidence="3">The sequence shown here is derived from an EMBL/GenBank/DDBJ whole genome shotgun (WGS) entry which is preliminary data.</text>
</comment>
<evidence type="ECO:0000256" key="2">
    <source>
        <dbReference type="SAM" id="MobiDB-lite"/>
    </source>
</evidence>
<keyword evidence="1" id="KW-0175">Coiled coil</keyword>
<feature type="coiled-coil region" evidence="1">
    <location>
        <begin position="466"/>
        <end position="521"/>
    </location>
</feature>
<dbReference type="eggNOG" id="ENOG502SD1Y">
    <property type="taxonomic scope" value="Eukaryota"/>
</dbReference>
<dbReference type="VEuPathDB" id="FungiDB:CC1G_02073"/>
<gene>
    <name evidence="3" type="ORF">CC1G_02073</name>
</gene>
<dbReference type="AlphaFoldDB" id="A8NK32"/>
<protein>
    <submittedName>
        <fullName evidence="3">Uncharacterized protein</fullName>
    </submittedName>
</protein>
<dbReference type="RefSeq" id="XP_001834337.1">
    <property type="nucleotide sequence ID" value="XM_001834285.1"/>
</dbReference>
<feature type="region of interest" description="Disordered" evidence="2">
    <location>
        <begin position="724"/>
        <end position="747"/>
    </location>
</feature>
<dbReference type="InParanoid" id="A8NK32"/>
<dbReference type="Proteomes" id="UP000001861">
    <property type="component" value="Unassembled WGS sequence"/>
</dbReference>
<reference evidence="3 4" key="1">
    <citation type="journal article" date="2010" name="Proc. Natl. Acad. Sci. U.S.A.">
        <title>Insights into evolution of multicellular fungi from the assembled chromosomes of the mushroom Coprinopsis cinerea (Coprinus cinereus).</title>
        <authorList>
            <person name="Stajich J.E."/>
            <person name="Wilke S.K."/>
            <person name="Ahren D."/>
            <person name="Au C.H."/>
            <person name="Birren B.W."/>
            <person name="Borodovsky M."/>
            <person name="Burns C."/>
            <person name="Canback B."/>
            <person name="Casselton L.A."/>
            <person name="Cheng C.K."/>
            <person name="Deng J."/>
            <person name="Dietrich F.S."/>
            <person name="Fargo D.C."/>
            <person name="Farman M.L."/>
            <person name="Gathman A.C."/>
            <person name="Goldberg J."/>
            <person name="Guigo R."/>
            <person name="Hoegger P.J."/>
            <person name="Hooker J.B."/>
            <person name="Huggins A."/>
            <person name="James T.Y."/>
            <person name="Kamada T."/>
            <person name="Kilaru S."/>
            <person name="Kodira C."/>
            <person name="Kues U."/>
            <person name="Kupfer D."/>
            <person name="Kwan H.S."/>
            <person name="Lomsadze A."/>
            <person name="Li W."/>
            <person name="Lilly W.W."/>
            <person name="Ma L.J."/>
            <person name="Mackey A.J."/>
            <person name="Manning G."/>
            <person name="Martin F."/>
            <person name="Muraguchi H."/>
            <person name="Natvig D.O."/>
            <person name="Palmerini H."/>
            <person name="Ramesh M.A."/>
            <person name="Rehmeyer C.J."/>
            <person name="Roe B.A."/>
            <person name="Shenoy N."/>
            <person name="Stanke M."/>
            <person name="Ter-Hovhannisyan V."/>
            <person name="Tunlid A."/>
            <person name="Velagapudi R."/>
            <person name="Vision T.J."/>
            <person name="Zeng Q."/>
            <person name="Zolan M.E."/>
            <person name="Pukkila P.J."/>
        </authorList>
    </citation>
    <scope>NUCLEOTIDE SEQUENCE [LARGE SCALE GENOMIC DNA]</scope>
    <source>
        <strain evidence="4">Okayama-7 / 130 / ATCC MYA-4618 / FGSC 9003</strain>
    </source>
</reference>
<feature type="compositionally biased region" description="Acidic residues" evidence="2">
    <location>
        <begin position="247"/>
        <end position="277"/>
    </location>
</feature>
<evidence type="ECO:0000256" key="1">
    <source>
        <dbReference type="SAM" id="Coils"/>
    </source>
</evidence>
<feature type="compositionally biased region" description="Basic and acidic residues" evidence="2">
    <location>
        <begin position="228"/>
        <end position="246"/>
    </location>
</feature>
<accession>A8NK32</accession>
<proteinExistence type="predicted"/>
<evidence type="ECO:0000313" key="3">
    <source>
        <dbReference type="EMBL" id="EAU87314.1"/>
    </source>
</evidence>
<feature type="region of interest" description="Disordered" evidence="2">
    <location>
        <begin position="99"/>
        <end position="290"/>
    </location>
</feature>
<sequence>MSSELDRFIALGNASRRLVWEIYQSRNRDPRESLLILLEYSKIVKDYRKYLGLNAKTLDPPIRMLFAEIAKNHSTYLDKDVHIKPHIILDTRFLDRLPPLPPNFQPPEDVRPNEDVSMGSDGRQEGEETEDDEGHQRRSIKRDNTHMSPQTKRSKKKKVHVDDTATRPSTPAEEGDNQPPARATRSRTAKAGSSKGGSVLGDSKVGSAQGDLQGGSAQGKSASKGRTGGKEKEKEKGKGKGKGKEKEEEELGEEMEEVEAEAEAEAEAELGEPEDEAPAQQEPPAPGSGFELTDEPCALCVFSGQQYCWRPPAGACFRCRKQKQKCTFSKTTKGFGSTRLVTTAAMAKAKAKTAPVQFGASSHVAGPSIKPAEGSSAIAKEPQQVEWTVFGLSDGMPAGTAIDSSNLVKRDELKMVATATYDLQADVYDIRGQVQAKVDTDTNKFGEIGDRLEELKGDVEKVQEQCLAFTTDIDDIRAELEDLRKEIPNNTQEMQRMTKTIDDIQKRVVDQEQQFNAYKQKAPDRLRSLVQSTVNSEVNKVAGVLEGRLAEKLEDYDSRLRELEGQQISEMERQLEGLISEKFSHLFKDAEGKLENFVKGIIGKESQRLAKPCVHPDGVAKEVALSRMRSFIQEEVARVSRDMVQEAVVVAMRNLTVVPPSPHHHPPRYPTLIDPDAFAQAFEPQLLSPARPNLGNSVSAIRVSDSRANLGATLQESILTEVPDNVSSVRARPVSRSSNSADEEEDP</sequence>
<dbReference type="GeneID" id="6010850"/>
<feature type="compositionally biased region" description="Low complexity" evidence="2">
    <location>
        <begin position="725"/>
        <end position="740"/>
    </location>
</feature>
<dbReference type="EMBL" id="AACS02000010">
    <property type="protein sequence ID" value="EAU87314.1"/>
    <property type="molecule type" value="Genomic_DNA"/>
</dbReference>
<dbReference type="SUPFAM" id="SSF58113">
    <property type="entry name" value="Apolipoprotein A-I"/>
    <property type="match status" value="1"/>
</dbReference>
<name>A8NK32_COPC7</name>